<evidence type="ECO:0000313" key="9">
    <source>
        <dbReference type="EMBL" id="CAB5011007.1"/>
    </source>
</evidence>
<organism evidence="9">
    <name type="scientific">freshwater metagenome</name>
    <dbReference type="NCBI Taxonomy" id="449393"/>
    <lineage>
        <taxon>unclassified sequences</taxon>
        <taxon>metagenomes</taxon>
        <taxon>ecological metagenomes</taxon>
    </lineage>
</organism>
<evidence type="ECO:0000313" key="6">
    <source>
        <dbReference type="EMBL" id="CAB4611743.1"/>
    </source>
</evidence>
<name>A0A6J7Q021_9ZZZZ</name>
<accession>A0A6J7Q021</accession>
<evidence type="ECO:0000313" key="8">
    <source>
        <dbReference type="EMBL" id="CAB4895682.1"/>
    </source>
</evidence>
<gene>
    <name evidence="5" type="ORF">UFOPK1380_00815</name>
    <name evidence="6" type="ORF">UFOPK1863_00441</name>
    <name evidence="7" type="ORF">UFOPK2689_00766</name>
    <name evidence="8" type="ORF">UFOPK3555_00633</name>
    <name evidence="9" type="ORF">UFOPK4095_00467</name>
</gene>
<feature type="domain" description="Pseudouridine synthase I TruA alpha/beta" evidence="4">
    <location>
        <begin position="164"/>
        <end position="264"/>
    </location>
</feature>
<dbReference type="Pfam" id="PF01416">
    <property type="entry name" value="PseudoU_synth_1"/>
    <property type="match status" value="2"/>
</dbReference>
<evidence type="ECO:0000256" key="2">
    <source>
        <dbReference type="ARBA" id="ARBA00022694"/>
    </source>
</evidence>
<dbReference type="InterPro" id="IPR020094">
    <property type="entry name" value="TruA/RsuA/RluB/E/F_N"/>
</dbReference>
<keyword evidence="3" id="KW-0413">Isomerase</keyword>
<dbReference type="InterPro" id="IPR020097">
    <property type="entry name" value="PsdUridine_synth_TruA_a/b_dom"/>
</dbReference>
<dbReference type="EMBL" id="CAFBME010000055">
    <property type="protein sequence ID" value="CAB4895682.1"/>
    <property type="molecule type" value="Genomic_DNA"/>
</dbReference>
<protein>
    <submittedName>
        <fullName evidence="9">Unannotated protein</fullName>
    </submittedName>
</protein>
<evidence type="ECO:0000313" key="5">
    <source>
        <dbReference type="EMBL" id="CAB4536916.1"/>
    </source>
</evidence>
<comment type="similarity">
    <text evidence="1">Belongs to the tRNA pseudouridine synthase TruA family.</text>
</comment>
<dbReference type="PANTHER" id="PTHR11142">
    <property type="entry name" value="PSEUDOURIDYLATE SYNTHASE"/>
    <property type="match status" value="1"/>
</dbReference>
<dbReference type="InterPro" id="IPR020095">
    <property type="entry name" value="PsdUridine_synth_TruA_C"/>
</dbReference>
<feature type="domain" description="Pseudouridine synthase I TruA alpha/beta" evidence="4">
    <location>
        <begin position="20"/>
        <end position="121"/>
    </location>
</feature>
<dbReference type="SUPFAM" id="SSF55120">
    <property type="entry name" value="Pseudouridine synthase"/>
    <property type="match status" value="1"/>
</dbReference>
<evidence type="ECO:0000256" key="3">
    <source>
        <dbReference type="ARBA" id="ARBA00023235"/>
    </source>
</evidence>
<dbReference type="FunFam" id="3.30.70.580:FF:000001">
    <property type="entry name" value="tRNA pseudouridine synthase A"/>
    <property type="match status" value="1"/>
</dbReference>
<dbReference type="GO" id="GO:0003723">
    <property type="term" value="F:RNA binding"/>
    <property type="evidence" value="ECO:0007669"/>
    <property type="project" value="InterPro"/>
</dbReference>
<reference evidence="9" key="1">
    <citation type="submission" date="2020-05" db="EMBL/GenBank/DDBJ databases">
        <authorList>
            <person name="Chiriac C."/>
            <person name="Salcher M."/>
            <person name="Ghai R."/>
            <person name="Kavagutti S V."/>
        </authorList>
    </citation>
    <scope>NUCLEOTIDE SEQUENCE</scope>
</reference>
<evidence type="ECO:0000313" key="7">
    <source>
        <dbReference type="EMBL" id="CAB4723931.1"/>
    </source>
</evidence>
<evidence type="ECO:0000259" key="4">
    <source>
        <dbReference type="Pfam" id="PF01416"/>
    </source>
</evidence>
<dbReference type="CDD" id="cd02570">
    <property type="entry name" value="PseudoU_synth_EcTruA"/>
    <property type="match status" value="1"/>
</dbReference>
<evidence type="ECO:0000256" key="1">
    <source>
        <dbReference type="ARBA" id="ARBA00009375"/>
    </source>
</evidence>
<dbReference type="EMBL" id="CAFBPI010000019">
    <property type="protein sequence ID" value="CAB5011007.1"/>
    <property type="molecule type" value="Genomic_DNA"/>
</dbReference>
<dbReference type="HAMAP" id="MF_00171">
    <property type="entry name" value="TruA"/>
    <property type="match status" value="1"/>
</dbReference>
<dbReference type="EMBL" id="CAEZSC010000046">
    <property type="protein sequence ID" value="CAB4536916.1"/>
    <property type="molecule type" value="Genomic_DNA"/>
</dbReference>
<dbReference type="PIRSF" id="PIRSF001430">
    <property type="entry name" value="tRNA_psdUrid_synth"/>
    <property type="match status" value="1"/>
</dbReference>
<sequence>MAKPTLFPESGFRRLRIELSYDGTNFAGWAKQPDQRTLQEQLESALSKLAHEPVNTVVAGRTDAGVHAIQQFVHADIPANPPHADMDWDINNWAYRLNRILDEDIRILKVDYAPEGFHARFSANARHYTYKIADGLQTIPPLIRFDVAPWYRELDVDLMNEVSAKLLGQHDFSAFCKFREGSTTIRTLTKFHWYRLPNGYLAADVSADAFCYSMVRNLVGAAACVGEGRYPQEWMLEMLENRERVPDSFVFPGRGLTLIRVDFPADDQLATKAAESMARRMEEE</sequence>
<dbReference type="AlphaFoldDB" id="A0A6J7Q021"/>
<dbReference type="InterPro" id="IPR001406">
    <property type="entry name" value="PsdUridine_synth_TruA"/>
</dbReference>
<keyword evidence="2" id="KW-0819">tRNA processing</keyword>
<dbReference type="EMBL" id="CAEZUY010000027">
    <property type="protein sequence ID" value="CAB4611743.1"/>
    <property type="molecule type" value="Genomic_DNA"/>
</dbReference>
<dbReference type="GO" id="GO:0031119">
    <property type="term" value="P:tRNA pseudouridine synthesis"/>
    <property type="evidence" value="ECO:0007669"/>
    <property type="project" value="TreeGrafter"/>
</dbReference>
<dbReference type="NCBIfam" id="TIGR00071">
    <property type="entry name" value="hisT_truA"/>
    <property type="match status" value="1"/>
</dbReference>
<dbReference type="Gene3D" id="3.30.70.580">
    <property type="entry name" value="Pseudouridine synthase I, catalytic domain, N-terminal subdomain"/>
    <property type="match status" value="1"/>
</dbReference>
<proteinExistence type="inferred from homology"/>
<dbReference type="Gene3D" id="3.30.70.660">
    <property type="entry name" value="Pseudouridine synthase I, catalytic domain, C-terminal subdomain"/>
    <property type="match status" value="1"/>
</dbReference>
<dbReference type="GO" id="GO:0009982">
    <property type="term" value="F:pseudouridine synthase activity"/>
    <property type="evidence" value="ECO:0007669"/>
    <property type="project" value="InterPro"/>
</dbReference>
<dbReference type="PANTHER" id="PTHR11142:SF0">
    <property type="entry name" value="TRNA PSEUDOURIDINE SYNTHASE-LIKE 1"/>
    <property type="match status" value="1"/>
</dbReference>
<dbReference type="EMBL" id="CAEZYL010000041">
    <property type="protein sequence ID" value="CAB4723931.1"/>
    <property type="molecule type" value="Genomic_DNA"/>
</dbReference>
<dbReference type="InterPro" id="IPR020103">
    <property type="entry name" value="PsdUridine_synth_cat_dom_sf"/>
</dbReference>